<evidence type="ECO:0000256" key="9">
    <source>
        <dbReference type="ARBA" id="ARBA00023136"/>
    </source>
</evidence>
<keyword evidence="4" id="KW-0410">Iron transport</keyword>
<feature type="chain" id="PRO_5040898580" evidence="12">
    <location>
        <begin position="23"/>
        <end position="817"/>
    </location>
</feature>
<keyword evidence="6" id="KW-0408">Iron</keyword>
<dbReference type="AlphaFoldDB" id="A0A9X1ISJ5"/>
<evidence type="ECO:0000256" key="3">
    <source>
        <dbReference type="ARBA" id="ARBA00022452"/>
    </source>
</evidence>
<comment type="similarity">
    <text evidence="11">Belongs to the TonB-dependent receptor family.</text>
</comment>
<feature type="domain" description="TonB-dependent receptor-like beta-barrel" evidence="13">
    <location>
        <begin position="276"/>
        <end position="782"/>
    </location>
</feature>
<proteinExistence type="inferred from homology"/>
<protein>
    <submittedName>
        <fullName evidence="15">TonB-dependent receptor</fullName>
    </submittedName>
</protein>
<evidence type="ECO:0000256" key="7">
    <source>
        <dbReference type="ARBA" id="ARBA00023065"/>
    </source>
</evidence>
<comment type="caution">
    <text evidence="15">The sequence shown here is derived from an EMBL/GenBank/DDBJ whole genome shotgun (WGS) entry which is preliminary data.</text>
</comment>
<evidence type="ECO:0000256" key="11">
    <source>
        <dbReference type="RuleBase" id="RU003357"/>
    </source>
</evidence>
<keyword evidence="12" id="KW-0732">Signal</keyword>
<evidence type="ECO:0000313" key="16">
    <source>
        <dbReference type="Proteomes" id="UP001138757"/>
    </source>
</evidence>
<dbReference type="SUPFAM" id="SSF56935">
    <property type="entry name" value="Porins"/>
    <property type="match status" value="1"/>
</dbReference>
<dbReference type="GO" id="GO:0006826">
    <property type="term" value="P:iron ion transport"/>
    <property type="evidence" value="ECO:0007669"/>
    <property type="project" value="UniProtKB-KW"/>
</dbReference>
<evidence type="ECO:0000259" key="13">
    <source>
        <dbReference type="Pfam" id="PF00593"/>
    </source>
</evidence>
<keyword evidence="16" id="KW-1185">Reference proteome</keyword>
<dbReference type="Pfam" id="PF00593">
    <property type="entry name" value="TonB_dep_Rec_b-barrel"/>
    <property type="match status" value="1"/>
</dbReference>
<evidence type="ECO:0000256" key="8">
    <source>
        <dbReference type="ARBA" id="ARBA00023077"/>
    </source>
</evidence>
<feature type="domain" description="TonB-dependent receptor plug" evidence="14">
    <location>
        <begin position="53"/>
        <end position="159"/>
    </location>
</feature>
<evidence type="ECO:0000313" key="15">
    <source>
        <dbReference type="EMBL" id="MBT2188265.1"/>
    </source>
</evidence>
<dbReference type="EMBL" id="JAHGAW010000010">
    <property type="protein sequence ID" value="MBT2188265.1"/>
    <property type="molecule type" value="Genomic_DNA"/>
</dbReference>
<name>A0A9X1ISJ5_9SPHN</name>
<keyword evidence="5" id="KW-0812">Transmembrane</keyword>
<dbReference type="GO" id="GO:0009279">
    <property type="term" value="C:cell outer membrane"/>
    <property type="evidence" value="ECO:0007669"/>
    <property type="project" value="UniProtKB-SubCell"/>
</dbReference>
<dbReference type="InterPro" id="IPR036942">
    <property type="entry name" value="Beta-barrel_TonB_sf"/>
</dbReference>
<dbReference type="InterPro" id="IPR039426">
    <property type="entry name" value="TonB-dep_rcpt-like"/>
</dbReference>
<dbReference type="Gene3D" id="2.40.170.20">
    <property type="entry name" value="TonB-dependent receptor, beta-barrel domain"/>
    <property type="match status" value="2"/>
</dbReference>
<gene>
    <name evidence="15" type="ORF">KK488_15015</name>
</gene>
<evidence type="ECO:0000259" key="14">
    <source>
        <dbReference type="Pfam" id="PF07715"/>
    </source>
</evidence>
<sequence>MKGMLLSSAAAGMFLCAAPALAQSDVAAPRAAGDDQGLEEIIVTAQRVQESSQRAPLALDVINPAELIRQNVVRAEDLSRTSPALASSGGGGPTTVFFVRGVGNATVNAYSDPAIAFNYDGVYIGRPSSTSGMFYDLQRVEVLKGPQGTLYGRNATGGAINVIPNRPRLGERAGQVTLGYGNYDWLTGQAALNLPVGDAAAVRVAGMMSNRDGFLSDGSGKQREYALRGQLLVEATQALTLRLGVDYAHQGGSGATGFYLGAVDPIFGATGFAGYSFTSTGFDRTQGLRDPRSNALQSSRFVGQVGRTGAVVDGVPHNDNNYWGVTAELDYVTDAGTLTVQPAYREGKLDYAFNGVFRTGAVKETDKQTSVEARWAGNVGPAIDYLVGGMYFDEDIDVPFAVYNQSTLTPYQNFKTATESWAGFGKLTVRPVEKLSLTAAGRYTSDKKRFDGLSQVYILFCGNPAPPQDFCPTLPFTPLASSAAELESFYTSRGIPVTPVPLYVLPPVAGGSQTAPFVLRSPIAINAGLKNEKFTYRLAAQYDVTPRNMVYASFETGYHAGGFSFARGVESYAPEMINAYTIGSKNRFLGNRLQVNVEGFVWKYKNQQYSQFGYDLGNPPSTVFLTRNIGDSTIRGIDLDVEFKATRNTLLSANVQYLDTKYDSFVYFAPNQGLPPNTTCAFAPTTQTTPAGAVLNLFRVDCSGKRAFNSPEWSFNLDAQQTIPLGTYKLMLQAGTRYRGESDSSADYLPYLRSEATFVSNASVTLSSADDRWFASLYVFNIENNQRLVGGTTNSAGLISASAEQPRTWGVRIGGKF</sequence>
<keyword evidence="8 11" id="KW-0798">TonB box</keyword>
<evidence type="ECO:0000256" key="1">
    <source>
        <dbReference type="ARBA" id="ARBA00004571"/>
    </source>
</evidence>
<accession>A0A9X1ISJ5</accession>
<dbReference type="InterPro" id="IPR000531">
    <property type="entry name" value="Beta-barrel_TonB"/>
</dbReference>
<evidence type="ECO:0000256" key="5">
    <source>
        <dbReference type="ARBA" id="ARBA00022692"/>
    </source>
</evidence>
<comment type="subcellular location">
    <subcellularLocation>
        <location evidence="1">Cell outer membrane</location>
        <topology evidence="1">Multi-pass membrane protein</topology>
    </subcellularLocation>
</comment>
<dbReference type="PANTHER" id="PTHR32552">
    <property type="entry name" value="FERRICHROME IRON RECEPTOR-RELATED"/>
    <property type="match status" value="1"/>
</dbReference>
<dbReference type="PANTHER" id="PTHR32552:SF81">
    <property type="entry name" value="TONB-DEPENDENT OUTER MEMBRANE RECEPTOR"/>
    <property type="match status" value="1"/>
</dbReference>
<keyword evidence="3" id="KW-1134">Transmembrane beta strand</keyword>
<dbReference type="Pfam" id="PF07715">
    <property type="entry name" value="Plug"/>
    <property type="match status" value="1"/>
</dbReference>
<evidence type="ECO:0000256" key="10">
    <source>
        <dbReference type="ARBA" id="ARBA00023237"/>
    </source>
</evidence>
<evidence type="ECO:0000256" key="4">
    <source>
        <dbReference type="ARBA" id="ARBA00022496"/>
    </source>
</evidence>
<organism evidence="15 16">
    <name type="scientific">Sphingobium nicotianae</name>
    <dbReference type="NCBI Taxonomy" id="2782607"/>
    <lineage>
        <taxon>Bacteria</taxon>
        <taxon>Pseudomonadati</taxon>
        <taxon>Pseudomonadota</taxon>
        <taxon>Alphaproteobacteria</taxon>
        <taxon>Sphingomonadales</taxon>
        <taxon>Sphingomonadaceae</taxon>
        <taxon>Sphingobium</taxon>
    </lineage>
</organism>
<keyword evidence="15" id="KW-0675">Receptor</keyword>
<keyword evidence="9 11" id="KW-0472">Membrane</keyword>
<reference evidence="15" key="1">
    <citation type="submission" date="2021-05" db="EMBL/GenBank/DDBJ databases">
        <title>Genome of Sphingobium sp. strain.</title>
        <authorList>
            <person name="Fan R."/>
        </authorList>
    </citation>
    <scope>NUCLEOTIDE SEQUENCE</scope>
    <source>
        <strain evidence="15">H33</strain>
    </source>
</reference>
<keyword evidence="2" id="KW-0813">Transport</keyword>
<evidence type="ECO:0000256" key="12">
    <source>
        <dbReference type="SAM" id="SignalP"/>
    </source>
</evidence>
<feature type="signal peptide" evidence="12">
    <location>
        <begin position="1"/>
        <end position="22"/>
    </location>
</feature>
<keyword evidence="10" id="KW-0998">Cell outer membrane</keyword>
<dbReference type="InterPro" id="IPR012910">
    <property type="entry name" value="Plug_dom"/>
</dbReference>
<keyword evidence="7" id="KW-0406">Ion transport</keyword>
<evidence type="ECO:0000256" key="6">
    <source>
        <dbReference type="ARBA" id="ARBA00023004"/>
    </source>
</evidence>
<dbReference type="RefSeq" id="WP_214624525.1">
    <property type="nucleotide sequence ID" value="NZ_JAHGAW010000010.1"/>
</dbReference>
<dbReference type="Proteomes" id="UP001138757">
    <property type="component" value="Unassembled WGS sequence"/>
</dbReference>
<evidence type="ECO:0000256" key="2">
    <source>
        <dbReference type="ARBA" id="ARBA00022448"/>
    </source>
</evidence>